<keyword evidence="2" id="KW-1185">Reference proteome</keyword>
<name>A0ACB7GVH3_MANES</name>
<evidence type="ECO:0000313" key="1">
    <source>
        <dbReference type="EMBL" id="KAG8644127.1"/>
    </source>
</evidence>
<dbReference type="EMBL" id="CM004397">
    <property type="protein sequence ID" value="KAG8644127.1"/>
    <property type="molecule type" value="Genomic_DNA"/>
</dbReference>
<dbReference type="Proteomes" id="UP000091857">
    <property type="component" value="Chromosome 11"/>
</dbReference>
<evidence type="ECO:0000313" key="2">
    <source>
        <dbReference type="Proteomes" id="UP000091857"/>
    </source>
</evidence>
<sequence length="82" mass="9450">MKIHPVLHVSRLKPYHADVTDDTRNQPSRPAVSRAAPVHQGVEEILAERVIKTTKSPRYKEYLVKWKGLSIEETSWEKESSL</sequence>
<comment type="caution">
    <text evidence="1">The sequence shown here is derived from an EMBL/GenBank/DDBJ whole genome shotgun (WGS) entry which is preliminary data.</text>
</comment>
<reference evidence="2" key="1">
    <citation type="journal article" date="2016" name="Nat. Biotechnol.">
        <title>Sequencing wild and cultivated cassava and related species reveals extensive interspecific hybridization and genetic diversity.</title>
        <authorList>
            <person name="Bredeson J.V."/>
            <person name="Lyons J.B."/>
            <person name="Prochnik S.E."/>
            <person name="Wu G.A."/>
            <person name="Ha C.M."/>
            <person name="Edsinger-Gonzales E."/>
            <person name="Grimwood J."/>
            <person name="Schmutz J."/>
            <person name="Rabbi I.Y."/>
            <person name="Egesi C."/>
            <person name="Nauluvula P."/>
            <person name="Lebot V."/>
            <person name="Ndunguru J."/>
            <person name="Mkamilo G."/>
            <person name="Bart R.S."/>
            <person name="Setter T.L."/>
            <person name="Gleadow R.M."/>
            <person name="Kulakow P."/>
            <person name="Ferguson M.E."/>
            <person name="Rounsley S."/>
            <person name="Rokhsar D.S."/>
        </authorList>
    </citation>
    <scope>NUCLEOTIDE SEQUENCE [LARGE SCALE GENOMIC DNA]</scope>
    <source>
        <strain evidence="2">cv. AM560-2</strain>
    </source>
</reference>
<organism evidence="1 2">
    <name type="scientific">Manihot esculenta</name>
    <name type="common">Cassava</name>
    <name type="synonym">Jatropha manihot</name>
    <dbReference type="NCBI Taxonomy" id="3983"/>
    <lineage>
        <taxon>Eukaryota</taxon>
        <taxon>Viridiplantae</taxon>
        <taxon>Streptophyta</taxon>
        <taxon>Embryophyta</taxon>
        <taxon>Tracheophyta</taxon>
        <taxon>Spermatophyta</taxon>
        <taxon>Magnoliopsida</taxon>
        <taxon>eudicotyledons</taxon>
        <taxon>Gunneridae</taxon>
        <taxon>Pentapetalae</taxon>
        <taxon>rosids</taxon>
        <taxon>fabids</taxon>
        <taxon>Malpighiales</taxon>
        <taxon>Euphorbiaceae</taxon>
        <taxon>Crotonoideae</taxon>
        <taxon>Manihoteae</taxon>
        <taxon>Manihot</taxon>
    </lineage>
</organism>
<accession>A0ACB7GVH3</accession>
<proteinExistence type="predicted"/>
<protein>
    <submittedName>
        <fullName evidence="1">Uncharacterized protein</fullName>
    </submittedName>
</protein>
<gene>
    <name evidence="1" type="ORF">MANES_11G101550v8</name>
</gene>